<sequence length="62" mass="6877">SCGEAFKRTLILDILCETSPKMKELEGVRLIHKAMGGSGQRKLNVITPEEIGYRGSSLVKTW</sequence>
<dbReference type="EMBL" id="JAHRIP010018117">
    <property type="protein sequence ID" value="MEQ2286182.1"/>
    <property type="molecule type" value="Genomic_DNA"/>
</dbReference>
<feature type="non-terminal residue" evidence="1">
    <location>
        <position position="1"/>
    </location>
</feature>
<name>A0ABV0XXD9_9TELE</name>
<keyword evidence="2" id="KW-1185">Reference proteome</keyword>
<gene>
    <name evidence="1" type="ORF">AMECASPLE_039645</name>
</gene>
<reference evidence="1 2" key="1">
    <citation type="submission" date="2021-06" db="EMBL/GenBank/DDBJ databases">
        <authorList>
            <person name="Palmer J.M."/>
        </authorList>
    </citation>
    <scope>NUCLEOTIDE SEQUENCE [LARGE SCALE GENOMIC DNA]</scope>
    <source>
        <strain evidence="1 2">AS_MEX2019</strain>
        <tissue evidence="1">Muscle</tissue>
    </source>
</reference>
<evidence type="ECO:0000313" key="2">
    <source>
        <dbReference type="Proteomes" id="UP001469553"/>
    </source>
</evidence>
<dbReference type="Proteomes" id="UP001469553">
    <property type="component" value="Unassembled WGS sequence"/>
</dbReference>
<proteinExistence type="predicted"/>
<comment type="caution">
    <text evidence="1">The sequence shown here is derived from an EMBL/GenBank/DDBJ whole genome shotgun (WGS) entry which is preliminary data.</text>
</comment>
<evidence type="ECO:0000313" key="1">
    <source>
        <dbReference type="EMBL" id="MEQ2286182.1"/>
    </source>
</evidence>
<protein>
    <submittedName>
        <fullName evidence="1">Uncharacterized protein</fullName>
    </submittedName>
</protein>
<accession>A0ABV0XXD9</accession>
<organism evidence="1 2">
    <name type="scientific">Ameca splendens</name>
    <dbReference type="NCBI Taxonomy" id="208324"/>
    <lineage>
        <taxon>Eukaryota</taxon>
        <taxon>Metazoa</taxon>
        <taxon>Chordata</taxon>
        <taxon>Craniata</taxon>
        <taxon>Vertebrata</taxon>
        <taxon>Euteleostomi</taxon>
        <taxon>Actinopterygii</taxon>
        <taxon>Neopterygii</taxon>
        <taxon>Teleostei</taxon>
        <taxon>Neoteleostei</taxon>
        <taxon>Acanthomorphata</taxon>
        <taxon>Ovalentaria</taxon>
        <taxon>Atherinomorphae</taxon>
        <taxon>Cyprinodontiformes</taxon>
        <taxon>Goodeidae</taxon>
        <taxon>Ameca</taxon>
    </lineage>
</organism>